<evidence type="ECO:0000256" key="3">
    <source>
        <dbReference type="ARBA" id="ARBA00007931"/>
    </source>
</evidence>
<feature type="transmembrane region" description="Helical" evidence="12">
    <location>
        <begin position="112"/>
        <end position="132"/>
    </location>
</feature>
<dbReference type="GO" id="GO:0006508">
    <property type="term" value="P:proteolysis"/>
    <property type="evidence" value="ECO:0007669"/>
    <property type="project" value="UniProtKB-KW"/>
</dbReference>
<evidence type="ECO:0000313" key="15">
    <source>
        <dbReference type="Proteomes" id="UP000267798"/>
    </source>
</evidence>
<dbReference type="CDD" id="cd06161">
    <property type="entry name" value="S2P-M50_SpoIVFB"/>
    <property type="match status" value="1"/>
</dbReference>
<dbReference type="EMBL" id="QXQB01000001">
    <property type="protein sequence ID" value="RJX41415.1"/>
    <property type="molecule type" value="Genomic_DNA"/>
</dbReference>
<keyword evidence="8" id="KW-0862">Zinc</keyword>
<keyword evidence="6" id="KW-0479">Metal-binding</keyword>
<comment type="subcellular location">
    <subcellularLocation>
        <location evidence="2">Membrane</location>
        <topology evidence="2">Multi-pass membrane protein</topology>
    </subcellularLocation>
</comment>
<name>A0A3A6PJI8_9BACL</name>
<evidence type="ECO:0000256" key="6">
    <source>
        <dbReference type="ARBA" id="ARBA00022723"/>
    </source>
</evidence>
<dbReference type="PANTHER" id="PTHR39188:SF3">
    <property type="entry name" value="STAGE IV SPORULATION PROTEIN FB"/>
    <property type="match status" value="1"/>
</dbReference>
<evidence type="ECO:0000256" key="12">
    <source>
        <dbReference type="SAM" id="Phobius"/>
    </source>
</evidence>
<protein>
    <submittedName>
        <fullName evidence="14">Zn-dependent protease</fullName>
    </submittedName>
</protein>
<sequence>MIKWKGIRWSIHPLFVIVMLASAVTGYFAELLTLFIIVFVHELGHVVAAKGFGWTIREVKLLPFGGVAEVEEAGGISAKEDAIVAIAGPLQNVWMGALAWGLGAAGIWDEAWAHYVSGANLMIALFNLLPIYPLDGGKLLQALLSYMMNYYRMLVWSARLSLAFSVLMLAAAFLPLLGGKGIQLNLLIVGSFLFLSNWTYHRNIPYLFYRFLTHRSNAVSGAADSGKPVSPIIVSGTQSILSVARLFSRERYHLVYVMDPASSGLLVLTEGRIVEGCLSGYSPHRAVSELFS</sequence>
<evidence type="ECO:0000256" key="9">
    <source>
        <dbReference type="ARBA" id="ARBA00022989"/>
    </source>
</evidence>
<comment type="similarity">
    <text evidence="3">Belongs to the peptidase M50B family.</text>
</comment>
<evidence type="ECO:0000256" key="8">
    <source>
        <dbReference type="ARBA" id="ARBA00022833"/>
    </source>
</evidence>
<reference evidence="14 15" key="1">
    <citation type="submission" date="2018-09" db="EMBL/GenBank/DDBJ databases">
        <title>Paenibacillus aracenensis nov. sp. isolated from a cave in southern Spain.</title>
        <authorList>
            <person name="Jurado V."/>
            <person name="Gutierrez-Patricio S."/>
            <person name="Gonzalez-Pimentel J.L."/>
            <person name="Miller A.Z."/>
            <person name="Laiz L."/>
            <person name="Saiz-Jimenez C."/>
        </authorList>
    </citation>
    <scope>NUCLEOTIDE SEQUENCE [LARGE SCALE GENOMIC DNA]</scope>
    <source>
        <strain evidence="14 15">JCM 19203</strain>
    </source>
</reference>
<dbReference type="RefSeq" id="WP_120107830.1">
    <property type="nucleotide sequence ID" value="NZ_QXQB01000001.1"/>
</dbReference>
<dbReference type="AlphaFoldDB" id="A0A3A6PJI8"/>
<evidence type="ECO:0000256" key="11">
    <source>
        <dbReference type="ARBA" id="ARBA00023136"/>
    </source>
</evidence>
<dbReference type="GO" id="GO:0046872">
    <property type="term" value="F:metal ion binding"/>
    <property type="evidence" value="ECO:0007669"/>
    <property type="project" value="UniProtKB-KW"/>
</dbReference>
<dbReference type="Pfam" id="PF02163">
    <property type="entry name" value="Peptidase_M50"/>
    <property type="match status" value="2"/>
</dbReference>
<evidence type="ECO:0000256" key="2">
    <source>
        <dbReference type="ARBA" id="ARBA00004141"/>
    </source>
</evidence>
<keyword evidence="4 14" id="KW-0645">Protease</keyword>
<gene>
    <name evidence="14" type="ORF">D3P09_05420</name>
</gene>
<comment type="cofactor">
    <cofactor evidence="1">
        <name>Zn(2+)</name>
        <dbReference type="ChEBI" id="CHEBI:29105"/>
    </cofactor>
</comment>
<evidence type="ECO:0000259" key="13">
    <source>
        <dbReference type="Pfam" id="PF02163"/>
    </source>
</evidence>
<evidence type="ECO:0000256" key="7">
    <source>
        <dbReference type="ARBA" id="ARBA00022801"/>
    </source>
</evidence>
<dbReference type="InterPro" id="IPR008915">
    <property type="entry name" value="Peptidase_M50"/>
</dbReference>
<dbReference type="PANTHER" id="PTHR39188">
    <property type="entry name" value="MEMBRANE-ASSOCIATED ZINC METALLOPROTEASE M50B"/>
    <property type="match status" value="1"/>
</dbReference>
<feature type="transmembrane region" description="Helical" evidence="12">
    <location>
        <begin position="12"/>
        <end position="40"/>
    </location>
</feature>
<organism evidence="14 15">
    <name type="scientific">Paenibacillus pinisoli</name>
    <dbReference type="NCBI Taxonomy" id="1276110"/>
    <lineage>
        <taxon>Bacteria</taxon>
        <taxon>Bacillati</taxon>
        <taxon>Bacillota</taxon>
        <taxon>Bacilli</taxon>
        <taxon>Bacillales</taxon>
        <taxon>Paenibacillaceae</taxon>
        <taxon>Paenibacillus</taxon>
    </lineage>
</organism>
<keyword evidence="11 12" id="KW-0472">Membrane</keyword>
<proteinExistence type="inferred from homology"/>
<dbReference type="GO" id="GO:0016020">
    <property type="term" value="C:membrane"/>
    <property type="evidence" value="ECO:0007669"/>
    <property type="project" value="UniProtKB-SubCell"/>
</dbReference>
<evidence type="ECO:0000313" key="14">
    <source>
        <dbReference type="EMBL" id="RJX41415.1"/>
    </source>
</evidence>
<comment type="caution">
    <text evidence="14">The sequence shown here is derived from an EMBL/GenBank/DDBJ whole genome shotgun (WGS) entry which is preliminary data.</text>
</comment>
<evidence type="ECO:0000256" key="1">
    <source>
        <dbReference type="ARBA" id="ARBA00001947"/>
    </source>
</evidence>
<dbReference type="GO" id="GO:0008237">
    <property type="term" value="F:metallopeptidase activity"/>
    <property type="evidence" value="ECO:0007669"/>
    <property type="project" value="UniProtKB-KW"/>
</dbReference>
<dbReference type="Proteomes" id="UP000267798">
    <property type="component" value="Unassembled WGS sequence"/>
</dbReference>
<evidence type="ECO:0000256" key="5">
    <source>
        <dbReference type="ARBA" id="ARBA00022692"/>
    </source>
</evidence>
<evidence type="ECO:0000256" key="4">
    <source>
        <dbReference type="ARBA" id="ARBA00022670"/>
    </source>
</evidence>
<evidence type="ECO:0000256" key="10">
    <source>
        <dbReference type="ARBA" id="ARBA00023049"/>
    </source>
</evidence>
<feature type="domain" description="Peptidase M50" evidence="13">
    <location>
        <begin position="31"/>
        <end position="103"/>
    </location>
</feature>
<keyword evidence="10" id="KW-0482">Metalloprotease</keyword>
<keyword evidence="9 12" id="KW-1133">Transmembrane helix</keyword>
<feature type="transmembrane region" description="Helical" evidence="12">
    <location>
        <begin position="153"/>
        <end position="176"/>
    </location>
</feature>
<keyword evidence="7" id="KW-0378">Hydrolase</keyword>
<feature type="transmembrane region" description="Helical" evidence="12">
    <location>
        <begin position="182"/>
        <end position="200"/>
    </location>
</feature>
<dbReference type="OrthoDB" id="166377at2"/>
<accession>A0A3A6PJI8</accession>
<keyword evidence="5 12" id="KW-0812">Transmembrane</keyword>
<keyword evidence="15" id="KW-1185">Reference proteome</keyword>
<feature type="domain" description="Peptidase M50" evidence="13">
    <location>
        <begin position="118"/>
        <end position="148"/>
    </location>
</feature>